<accession>A0A645GSQ2</accession>
<protein>
    <submittedName>
        <fullName evidence="2">Uncharacterized protein</fullName>
    </submittedName>
</protein>
<keyword evidence="1" id="KW-0812">Transmembrane</keyword>
<evidence type="ECO:0000313" key="2">
    <source>
        <dbReference type="EMBL" id="MPN28839.1"/>
    </source>
</evidence>
<name>A0A645GSQ2_9ZZZZ</name>
<dbReference type="AlphaFoldDB" id="A0A645GSQ2"/>
<dbReference type="EMBL" id="VSSQ01079275">
    <property type="protein sequence ID" value="MPN28839.1"/>
    <property type="molecule type" value="Genomic_DNA"/>
</dbReference>
<reference evidence="2" key="1">
    <citation type="submission" date="2019-08" db="EMBL/GenBank/DDBJ databases">
        <authorList>
            <person name="Kucharzyk K."/>
            <person name="Murdoch R.W."/>
            <person name="Higgins S."/>
            <person name="Loffler F."/>
        </authorList>
    </citation>
    <scope>NUCLEOTIDE SEQUENCE</scope>
</reference>
<comment type="caution">
    <text evidence="2">The sequence shown here is derived from an EMBL/GenBank/DDBJ whole genome shotgun (WGS) entry which is preliminary data.</text>
</comment>
<proteinExistence type="predicted"/>
<feature type="transmembrane region" description="Helical" evidence="1">
    <location>
        <begin position="35"/>
        <end position="55"/>
    </location>
</feature>
<evidence type="ECO:0000256" key="1">
    <source>
        <dbReference type="SAM" id="Phobius"/>
    </source>
</evidence>
<gene>
    <name evidence="2" type="ORF">SDC9_176284</name>
</gene>
<organism evidence="2">
    <name type="scientific">bioreactor metagenome</name>
    <dbReference type="NCBI Taxonomy" id="1076179"/>
    <lineage>
        <taxon>unclassified sequences</taxon>
        <taxon>metagenomes</taxon>
        <taxon>ecological metagenomes</taxon>
    </lineage>
</organism>
<keyword evidence="1" id="KW-1133">Transmembrane helix</keyword>
<keyword evidence="1" id="KW-0472">Membrane</keyword>
<sequence length="61" mass="6151">MGARPALIGGLILIASVAVDWAIQASLGAAFMPSLAITGISGGIGLSLLLYAYLVHGIEKK</sequence>